<keyword evidence="4 6" id="KW-0378">Hydrolase</keyword>
<dbReference type="PANTHER" id="PTHR34137">
    <property type="entry name" value="EXODEOXYRIBONUCLEASE 7 SMALL SUBUNIT"/>
    <property type="match status" value="1"/>
</dbReference>
<dbReference type="HAMAP" id="MF_00337">
    <property type="entry name" value="Exonuc_7_S"/>
    <property type="match status" value="1"/>
</dbReference>
<evidence type="ECO:0000256" key="7">
    <source>
        <dbReference type="SAM" id="MobiDB-lite"/>
    </source>
</evidence>
<dbReference type="AlphaFoldDB" id="A0A1I2VIK3"/>
<dbReference type="OrthoDB" id="9798666at2"/>
<dbReference type="STRING" id="269670.SAMN02982927_03114"/>
<keyword evidence="3 6" id="KW-0540">Nuclease</keyword>
<dbReference type="GO" id="GO:0006308">
    <property type="term" value="P:DNA catabolic process"/>
    <property type="evidence" value="ECO:0007669"/>
    <property type="project" value="UniProtKB-UniRule"/>
</dbReference>
<protein>
    <recommendedName>
        <fullName evidence="6">Exodeoxyribonuclease 7 small subunit</fullName>
        <ecNumber evidence="6">3.1.11.6</ecNumber>
    </recommendedName>
    <alternativeName>
        <fullName evidence="6">Exodeoxyribonuclease VII small subunit</fullName>
        <shortName evidence="6">Exonuclease VII small subunit</shortName>
    </alternativeName>
</protein>
<dbReference type="Gene3D" id="1.10.287.1040">
    <property type="entry name" value="Exonuclease VII, small subunit"/>
    <property type="match status" value="1"/>
</dbReference>
<dbReference type="RefSeq" id="WP_093674492.1">
    <property type="nucleotide sequence ID" value="NZ_FOOY01000027.1"/>
</dbReference>
<evidence type="ECO:0000256" key="6">
    <source>
        <dbReference type="HAMAP-Rule" id="MF_00337"/>
    </source>
</evidence>
<organism evidence="8 9">
    <name type="scientific">Sporolactobacillus nakayamae</name>
    <dbReference type="NCBI Taxonomy" id="269670"/>
    <lineage>
        <taxon>Bacteria</taxon>
        <taxon>Bacillati</taxon>
        <taxon>Bacillota</taxon>
        <taxon>Bacilli</taxon>
        <taxon>Bacillales</taxon>
        <taxon>Sporolactobacillaceae</taxon>
        <taxon>Sporolactobacillus</taxon>
    </lineage>
</organism>
<sequence length="84" mass="9383">MSESMNDKGKAPVFEEAMDKLEQIVKQLEENDVPLEKAIGLFQEGMALSKICHDKLETVEKKMDQLVSPNGESKPFSVQGDDVE</sequence>
<dbReference type="GO" id="GO:0009318">
    <property type="term" value="C:exodeoxyribonuclease VII complex"/>
    <property type="evidence" value="ECO:0007669"/>
    <property type="project" value="UniProtKB-UniRule"/>
</dbReference>
<gene>
    <name evidence="6" type="primary">xseB</name>
    <name evidence="8" type="ORF">SAMN02982927_03114</name>
</gene>
<comment type="subcellular location">
    <subcellularLocation>
        <location evidence="6">Cytoplasm</location>
    </subcellularLocation>
</comment>
<comment type="function">
    <text evidence="6">Bidirectionally degrades single-stranded DNA into large acid-insoluble oligonucleotides, which are then degraded further into small acid-soluble oligonucleotides.</text>
</comment>
<dbReference type="GO" id="GO:0005829">
    <property type="term" value="C:cytosol"/>
    <property type="evidence" value="ECO:0007669"/>
    <property type="project" value="TreeGrafter"/>
</dbReference>
<name>A0A1I2VIK3_9BACL</name>
<dbReference type="PANTHER" id="PTHR34137:SF1">
    <property type="entry name" value="EXODEOXYRIBONUCLEASE 7 SMALL SUBUNIT"/>
    <property type="match status" value="1"/>
</dbReference>
<dbReference type="InterPro" id="IPR003761">
    <property type="entry name" value="Exonuc_VII_S"/>
</dbReference>
<evidence type="ECO:0000313" key="8">
    <source>
        <dbReference type="EMBL" id="SFG89012.1"/>
    </source>
</evidence>
<dbReference type="Pfam" id="PF02609">
    <property type="entry name" value="Exonuc_VII_S"/>
    <property type="match status" value="1"/>
</dbReference>
<keyword evidence="9" id="KW-1185">Reference proteome</keyword>
<comment type="similarity">
    <text evidence="1 6">Belongs to the XseB family.</text>
</comment>
<evidence type="ECO:0000313" key="9">
    <source>
        <dbReference type="Proteomes" id="UP000198752"/>
    </source>
</evidence>
<keyword evidence="5 6" id="KW-0269">Exonuclease</keyword>
<comment type="catalytic activity">
    <reaction evidence="6">
        <text>Exonucleolytic cleavage in either 5'- to 3'- or 3'- to 5'-direction to yield nucleoside 5'-phosphates.</text>
        <dbReference type="EC" id="3.1.11.6"/>
    </reaction>
</comment>
<evidence type="ECO:0000256" key="4">
    <source>
        <dbReference type="ARBA" id="ARBA00022801"/>
    </source>
</evidence>
<keyword evidence="2 6" id="KW-0963">Cytoplasm</keyword>
<evidence type="ECO:0000256" key="5">
    <source>
        <dbReference type="ARBA" id="ARBA00022839"/>
    </source>
</evidence>
<proteinExistence type="inferred from homology"/>
<dbReference type="InterPro" id="IPR037004">
    <property type="entry name" value="Exonuc_VII_ssu_sf"/>
</dbReference>
<feature type="region of interest" description="Disordered" evidence="7">
    <location>
        <begin position="65"/>
        <end position="84"/>
    </location>
</feature>
<evidence type="ECO:0000256" key="2">
    <source>
        <dbReference type="ARBA" id="ARBA00022490"/>
    </source>
</evidence>
<dbReference type="Proteomes" id="UP000198752">
    <property type="component" value="Unassembled WGS sequence"/>
</dbReference>
<accession>A0A1I2VIK3</accession>
<evidence type="ECO:0000256" key="3">
    <source>
        <dbReference type="ARBA" id="ARBA00022722"/>
    </source>
</evidence>
<dbReference type="EMBL" id="FOOY01000027">
    <property type="protein sequence ID" value="SFG89012.1"/>
    <property type="molecule type" value="Genomic_DNA"/>
</dbReference>
<dbReference type="NCBIfam" id="TIGR01280">
    <property type="entry name" value="xseB"/>
    <property type="match status" value="1"/>
</dbReference>
<dbReference type="SUPFAM" id="SSF116842">
    <property type="entry name" value="XseB-like"/>
    <property type="match status" value="1"/>
</dbReference>
<comment type="subunit">
    <text evidence="6">Heterooligomer composed of large and small subunits.</text>
</comment>
<evidence type="ECO:0000256" key="1">
    <source>
        <dbReference type="ARBA" id="ARBA00009998"/>
    </source>
</evidence>
<dbReference type="EC" id="3.1.11.6" evidence="6"/>
<reference evidence="9" key="1">
    <citation type="submission" date="2016-10" db="EMBL/GenBank/DDBJ databases">
        <authorList>
            <person name="Varghese N."/>
            <person name="Submissions S."/>
        </authorList>
    </citation>
    <scope>NUCLEOTIDE SEQUENCE [LARGE SCALE GENOMIC DNA]</scope>
    <source>
        <strain evidence="9">ATCC 700379</strain>
    </source>
</reference>
<dbReference type="GO" id="GO:0008855">
    <property type="term" value="F:exodeoxyribonuclease VII activity"/>
    <property type="evidence" value="ECO:0007669"/>
    <property type="project" value="UniProtKB-UniRule"/>
</dbReference>